<keyword evidence="3 5" id="KW-0800">Toxin</keyword>
<reference evidence="6" key="1">
    <citation type="journal article" date="2014" name="Nat. Commun.">
        <title>Evolution of separate predation- and defence-evoked venoms in carnivorous cone snails.</title>
        <authorList>
            <person name="Dutertre S."/>
            <person name="Jin A.-H."/>
            <person name="Vetter I."/>
            <person name="Hamilton B."/>
            <person name="Sunagar K."/>
            <person name="Lavergne V."/>
            <person name="Dutertre V."/>
            <person name="Fry B.G."/>
            <person name="Antunes A."/>
            <person name="Venter D.J."/>
            <person name="Alewood P.F."/>
            <person name="Lewis R.J."/>
        </authorList>
    </citation>
    <scope>NUCLEOTIDE SEQUENCE</scope>
    <source>
        <strain evidence="6">G113</strain>
        <tissue evidence="6">Venom duct</tissue>
    </source>
</reference>
<sequence>MLCLPVFIILLLLASPAAPKPFETKLPSDLTRADVDIDMAVFLEKLQDACCKNAPEFGCCTR</sequence>
<dbReference type="Pfam" id="PF16981">
    <property type="entry name" value="Chi-conotoxin"/>
    <property type="match status" value="1"/>
</dbReference>
<comment type="subcellular location">
    <subcellularLocation>
        <location evidence="1 5">Secreted</location>
    </subcellularLocation>
</comment>
<evidence type="ECO:0000256" key="4">
    <source>
        <dbReference type="ARBA" id="ARBA00022729"/>
    </source>
</evidence>
<dbReference type="GO" id="GO:0090729">
    <property type="term" value="F:toxin activity"/>
    <property type="evidence" value="ECO:0007669"/>
    <property type="project" value="UniProtKB-UniRule"/>
</dbReference>
<evidence type="ECO:0000256" key="3">
    <source>
        <dbReference type="ARBA" id="ARBA00022656"/>
    </source>
</evidence>
<evidence type="ECO:0000313" key="6">
    <source>
        <dbReference type="EMBL" id="BAO65646.1"/>
    </source>
</evidence>
<proteinExistence type="evidence at transcript level"/>
<organism evidence="6">
    <name type="scientific">Conus geographus</name>
    <name type="common">Geography cone</name>
    <name type="synonym">Nubecula geographus</name>
    <dbReference type="NCBI Taxonomy" id="6491"/>
    <lineage>
        <taxon>Eukaryota</taxon>
        <taxon>Metazoa</taxon>
        <taxon>Spiralia</taxon>
        <taxon>Lophotrochozoa</taxon>
        <taxon>Mollusca</taxon>
        <taxon>Gastropoda</taxon>
        <taxon>Caenogastropoda</taxon>
        <taxon>Neogastropoda</taxon>
        <taxon>Conoidea</taxon>
        <taxon>Conidae</taxon>
        <taxon>Conus</taxon>
        <taxon>Gastridium</taxon>
    </lineage>
</organism>
<protein>
    <recommendedName>
        <fullName evidence="5">Conotoxin</fullName>
    </recommendedName>
</protein>
<keyword evidence="2 5" id="KW-0964">Secreted</keyword>
<evidence type="ECO:0000256" key="1">
    <source>
        <dbReference type="ARBA" id="ARBA00004613"/>
    </source>
</evidence>
<accession>X5IH20</accession>
<dbReference type="AlphaFoldDB" id="X5IH20"/>
<dbReference type="EMBL" id="AB910878">
    <property type="protein sequence ID" value="BAO65646.1"/>
    <property type="molecule type" value="mRNA"/>
</dbReference>
<feature type="chain" id="PRO_5028506476" description="Conotoxin" evidence="5">
    <location>
        <begin position="20"/>
        <end position="62"/>
    </location>
</feature>
<dbReference type="InterPro" id="IPR031565">
    <property type="entry name" value="T-conotoxin"/>
</dbReference>
<keyword evidence="4 5" id="KW-0732">Signal</keyword>
<comment type="similarity">
    <text evidence="5">Belongs to the conotoxin T superfamily.</text>
</comment>
<evidence type="ECO:0000256" key="2">
    <source>
        <dbReference type="ARBA" id="ARBA00022525"/>
    </source>
</evidence>
<feature type="signal peptide" evidence="5">
    <location>
        <begin position="1"/>
        <end position="19"/>
    </location>
</feature>
<dbReference type="GO" id="GO:0005576">
    <property type="term" value="C:extracellular region"/>
    <property type="evidence" value="ECO:0007669"/>
    <property type="project" value="UniProtKB-SubCell"/>
</dbReference>
<evidence type="ECO:0000256" key="5">
    <source>
        <dbReference type="RuleBase" id="RU367125"/>
    </source>
</evidence>
<name>X5IH20_CONGE</name>